<dbReference type="GO" id="GO:0005829">
    <property type="term" value="C:cytosol"/>
    <property type="evidence" value="ECO:0007669"/>
    <property type="project" value="UniProtKB-SubCell"/>
</dbReference>
<dbReference type="AlphaFoldDB" id="A0A4Z2GGD9"/>
<evidence type="ECO:0000256" key="2">
    <source>
        <dbReference type="ARBA" id="ARBA00004514"/>
    </source>
</evidence>
<dbReference type="GO" id="GO:0000407">
    <property type="term" value="C:phagophore assembly site"/>
    <property type="evidence" value="ECO:0007669"/>
    <property type="project" value="UniProtKB-SubCell"/>
</dbReference>
<dbReference type="PANTHER" id="PTHR13430">
    <property type="match status" value="1"/>
</dbReference>
<sequence>MDSGLSPQDKKDLDKFIKFFALKTVQVIVQARLGEKIGTRSSSSPTGSDWFNLAIKDIPEVTHEAKKALAGQLPGIGRSMCVEISLKTCDKDIKVSYTVYNRLSVLLKSLLAITRVTPAYKLSRKQGHDYVILYRIYFGEVQLNGLGEGFQMVRVGVVGTPVGTVTLTCAYRTNLAFMSNRQFERSAPIMGIIVDHFVDGGPRPANMGHPCNYRAPDEDDAGQYAGVQDSQEVCTTSFSTSPPSQLYASRLSYHPPAFTGAAEFCHPAANQVLHAGRDHGGVASVPAQANAHPTAETAANTPGSSGEDDGLTHSGERRRRRDGGGRSASPCDPVASLNAFTRKIGAFVNKPNTPVTAASLDLPFAAFAPRGLDLEENDPMVQPPDSPPCHSPLQASLHSQGSEGSAQQDDFVMVDFRPAFSKDDLLPMDLGTFYREFQNPPQLASLSLHVSAQSMADDLDSLPEKLAVYEKNIDEFDAFVDMLQ</sequence>
<evidence type="ECO:0000313" key="9">
    <source>
        <dbReference type="Proteomes" id="UP000314294"/>
    </source>
</evidence>
<keyword evidence="6" id="KW-0072">Autophagy</keyword>
<protein>
    <recommendedName>
        <fullName evidence="4">Autophagy-related protein 13</fullName>
    </recommendedName>
</protein>
<reference evidence="8 9" key="1">
    <citation type="submission" date="2019-03" db="EMBL/GenBank/DDBJ databases">
        <title>First draft genome of Liparis tanakae, snailfish: a comprehensive survey of snailfish specific genes.</title>
        <authorList>
            <person name="Kim W."/>
            <person name="Song I."/>
            <person name="Jeong J.-H."/>
            <person name="Kim D."/>
            <person name="Kim S."/>
            <person name="Ryu S."/>
            <person name="Song J.Y."/>
            <person name="Lee S.K."/>
        </authorList>
    </citation>
    <scope>NUCLEOTIDE SEQUENCE [LARGE SCALE GENOMIC DNA]</scope>
    <source>
        <tissue evidence="8">Muscle</tissue>
    </source>
</reference>
<gene>
    <name evidence="8" type="primary">atg13</name>
    <name evidence="8" type="ORF">EYF80_037185</name>
</gene>
<feature type="compositionally biased region" description="Pro residues" evidence="7">
    <location>
        <begin position="381"/>
        <end position="390"/>
    </location>
</feature>
<organism evidence="8 9">
    <name type="scientific">Liparis tanakae</name>
    <name type="common">Tanaka's snailfish</name>
    <dbReference type="NCBI Taxonomy" id="230148"/>
    <lineage>
        <taxon>Eukaryota</taxon>
        <taxon>Metazoa</taxon>
        <taxon>Chordata</taxon>
        <taxon>Craniata</taxon>
        <taxon>Vertebrata</taxon>
        <taxon>Euteleostomi</taxon>
        <taxon>Actinopterygii</taxon>
        <taxon>Neopterygii</taxon>
        <taxon>Teleostei</taxon>
        <taxon>Neoteleostei</taxon>
        <taxon>Acanthomorphata</taxon>
        <taxon>Eupercaria</taxon>
        <taxon>Perciformes</taxon>
        <taxon>Cottioidei</taxon>
        <taxon>Cottales</taxon>
        <taxon>Liparidae</taxon>
        <taxon>Liparis</taxon>
    </lineage>
</organism>
<evidence type="ECO:0000256" key="3">
    <source>
        <dbReference type="ARBA" id="ARBA00007341"/>
    </source>
</evidence>
<dbReference type="InterPro" id="IPR036570">
    <property type="entry name" value="HORMA_dom_sf"/>
</dbReference>
<dbReference type="GO" id="GO:0034727">
    <property type="term" value="P:piecemeal microautophagy of the nucleus"/>
    <property type="evidence" value="ECO:0007669"/>
    <property type="project" value="TreeGrafter"/>
</dbReference>
<dbReference type="Proteomes" id="UP000314294">
    <property type="component" value="Unassembled WGS sequence"/>
</dbReference>
<dbReference type="GO" id="GO:0010506">
    <property type="term" value="P:regulation of autophagy"/>
    <property type="evidence" value="ECO:0007669"/>
    <property type="project" value="UniProtKB-ARBA"/>
</dbReference>
<accession>A0A4Z2GGD9</accession>
<comment type="similarity">
    <text evidence="3">Belongs to the ATG13 family. Metazoan subfamily.</text>
</comment>
<keyword evidence="9" id="KW-1185">Reference proteome</keyword>
<dbReference type="GO" id="GO:1990316">
    <property type="term" value="C:Atg1/ULK1 kinase complex"/>
    <property type="evidence" value="ECO:0007669"/>
    <property type="project" value="TreeGrafter"/>
</dbReference>
<keyword evidence="5" id="KW-0963">Cytoplasm</keyword>
<feature type="region of interest" description="Disordered" evidence="7">
    <location>
        <begin position="279"/>
        <end position="334"/>
    </location>
</feature>
<dbReference type="InterPro" id="IPR040182">
    <property type="entry name" value="ATG13"/>
</dbReference>
<evidence type="ECO:0000313" key="8">
    <source>
        <dbReference type="EMBL" id="TNN52607.1"/>
    </source>
</evidence>
<comment type="subcellular location">
    <subcellularLocation>
        <location evidence="2">Cytoplasm</location>
        <location evidence="2">Cytosol</location>
    </subcellularLocation>
    <subcellularLocation>
        <location evidence="1">Preautophagosomal structure</location>
    </subcellularLocation>
</comment>
<evidence type="ECO:0000256" key="1">
    <source>
        <dbReference type="ARBA" id="ARBA00004329"/>
    </source>
</evidence>
<dbReference type="GO" id="GO:0042127">
    <property type="term" value="P:regulation of cell population proliferation"/>
    <property type="evidence" value="ECO:0007669"/>
    <property type="project" value="UniProtKB-ARBA"/>
</dbReference>
<proteinExistence type="inferred from homology"/>
<dbReference type="FunFam" id="3.30.900.10:FF:000001">
    <property type="entry name" value="Autophagy-related protein 13"/>
    <property type="match status" value="1"/>
</dbReference>
<evidence type="ECO:0000256" key="4">
    <source>
        <dbReference type="ARBA" id="ARBA00013801"/>
    </source>
</evidence>
<evidence type="ECO:0000256" key="5">
    <source>
        <dbReference type="ARBA" id="ARBA00022490"/>
    </source>
</evidence>
<evidence type="ECO:0000256" key="6">
    <source>
        <dbReference type="ARBA" id="ARBA00023006"/>
    </source>
</evidence>
<dbReference type="GO" id="GO:0000423">
    <property type="term" value="P:mitophagy"/>
    <property type="evidence" value="ECO:0007669"/>
    <property type="project" value="TreeGrafter"/>
</dbReference>
<name>A0A4Z2GGD9_9TELE</name>
<dbReference type="EMBL" id="SRLO01000541">
    <property type="protein sequence ID" value="TNN52607.1"/>
    <property type="molecule type" value="Genomic_DNA"/>
</dbReference>
<evidence type="ECO:0000256" key="7">
    <source>
        <dbReference type="SAM" id="MobiDB-lite"/>
    </source>
</evidence>
<dbReference type="Gene3D" id="3.30.900.10">
    <property type="entry name" value="HORMA domain"/>
    <property type="match status" value="2"/>
</dbReference>
<dbReference type="GO" id="GO:0034497">
    <property type="term" value="P:protein localization to phagophore assembly site"/>
    <property type="evidence" value="ECO:0007669"/>
    <property type="project" value="TreeGrafter"/>
</dbReference>
<comment type="caution">
    <text evidence="8">The sequence shown here is derived from an EMBL/GenBank/DDBJ whole genome shotgun (WGS) entry which is preliminary data.</text>
</comment>
<dbReference type="OrthoDB" id="70161at2759"/>
<feature type="compositionally biased region" description="Polar residues" evidence="7">
    <location>
        <begin position="393"/>
        <end position="406"/>
    </location>
</feature>
<dbReference type="PANTHER" id="PTHR13430:SF4">
    <property type="entry name" value="AUTOPHAGY-RELATED PROTEIN 13"/>
    <property type="match status" value="1"/>
</dbReference>
<feature type="region of interest" description="Disordered" evidence="7">
    <location>
        <begin position="374"/>
        <end position="406"/>
    </location>
</feature>